<keyword evidence="3" id="KW-1185">Reference proteome</keyword>
<proteinExistence type="predicted"/>
<protein>
    <recommendedName>
        <fullName evidence="1">DUF397 domain-containing protein</fullName>
    </recommendedName>
</protein>
<dbReference type="InterPro" id="IPR007278">
    <property type="entry name" value="DUF397"/>
</dbReference>
<comment type="caution">
    <text evidence="2">The sequence shown here is derived from an EMBL/GenBank/DDBJ whole genome shotgun (WGS) entry which is preliminary data.</text>
</comment>
<feature type="domain" description="DUF397" evidence="1">
    <location>
        <begin position="11"/>
        <end position="61"/>
    </location>
</feature>
<organism evidence="2 3">
    <name type="scientific">Salinactinospora qingdaonensis</name>
    <dbReference type="NCBI Taxonomy" id="702744"/>
    <lineage>
        <taxon>Bacteria</taxon>
        <taxon>Bacillati</taxon>
        <taxon>Actinomycetota</taxon>
        <taxon>Actinomycetes</taxon>
        <taxon>Streptosporangiales</taxon>
        <taxon>Nocardiopsidaceae</taxon>
        <taxon>Salinactinospora</taxon>
    </lineage>
</organism>
<dbReference type="RefSeq" id="WP_344976223.1">
    <property type="nucleotide sequence ID" value="NZ_BAABDD010000037.1"/>
</dbReference>
<dbReference type="EMBL" id="BAABDD010000037">
    <property type="protein sequence ID" value="GAA3762769.1"/>
    <property type="molecule type" value="Genomic_DNA"/>
</dbReference>
<dbReference type="Pfam" id="PF04149">
    <property type="entry name" value="DUF397"/>
    <property type="match status" value="1"/>
</dbReference>
<sequence>MNSMIPDDLFRTSSYSQPKSHNCVEVADLPGVSAVRDTQNREAGHLSFASAEWAALVGAVKSDELA</sequence>
<gene>
    <name evidence="2" type="ORF">GCM10022402_45410</name>
</gene>
<evidence type="ECO:0000313" key="2">
    <source>
        <dbReference type="EMBL" id="GAA3762769.1"/>
    </source>
</evidence>
<evidence type="ECO:0000259" key="1">
    <source>
        <dbReference type="Pfam" id="PF04149"/>
    </source>
</evidence>
<evidence type="ECO:0000313" key="3">
    <source>
        <dbReference type="Proteomes" id="UP001500908"/>
    </source>
</evidence>
<name>A0ABP7GK61_9ACTN</name>
<reference evidence="3" key="1">
    <citation type="journal article" date="2019" name="Int. J. Syst. Evol. Microbiol.">
        <title>The Global Catalogue of Microorganisms (GCM) 10K type strain sequencing project: providing services to taxonomists for standard genome sequencing and annotation.</title>
        <authorList>
            <consortium name="The Broad Institute Genomics Platform"/>
            <consortium name="The Broad Institute Genome Sequencing Center for Infectious Disease"/>
            <person name="Wu L."/>
            <person name="Ma J."/>
        </authorList>
    </citation>
    <scope>NUCLEOTIDE SEQUENCE [LARGE SCALE GENOMIC DNA]</scope>
    <source>
        <strain evidence="3">JCM 17137</strain>
    </source>
</reference>
<accession>A0ABP7GK61</accession>
<dbReference type="Proteomes" id="UP001500908">
    <property type="component" value="Unassembled WGS sequence"/>
</dbReference>